<name>A0A1Q9CID6_SYMMI</name>
<protein>
    <submittedName>
        <fullName evidence="1">Uncharacterized protein</fullName>
    </submittedName>
</protein>
<evidence type="ECO:0000313" key="2">
    <source>
        <dbReference type="Proteomes" id="UP000186817"/>
    </source>
</evidence>
<evidence type="ECO:0000313" key="1">
    <source>
        <dbReference type="EMBL" id="OLP82688.1"/>
    </source>
</evidence>
<gene>
    <name evidence="1" type="ORF">AK812_SmicGene36625</name>
</gene>
<organism evidence="1 2">
    <name type="scientific">Symbiodinium microadriaticum</name>
    <name type="common">Dinoflagellate</name>
    <name type="synonym">Zooxanthella microadriatica</name>
    <dbReference type="NCBI Taxonomy" id="2951"/>
    <lineage>
        <taxon>Eukaryota</taxon>
        <taxon>Sar</taxon>
        <taxon>Alveolata</taxon>
        <taxon>Dinophyceae</taxon>
        <taxon>Suessiales</taxon>
        <taxon>Symbiodiniaceae</taxon>
        <taxon>Symbiodinium</taxon>
    </lineage>
</organism>
<keyword evidence="2" id="KW-1185">Reference proteome</keyword>
<dbReference type="EMBL" id="LSRX01001173">
    <property type="protein sequence ID" value="OLP82688.1"/>
    <property type="molecule type" value="Genomic_DNA"/>
</dbReference>
<sequence>MELTGTSHVDQDVVLALLQLQGAPQRNSKQASTLLPWAPEISQVSEQLQNGKLISSKYVVSGPMLLTHVRVRLIFLALLLHISNGQITGEFGDAEALRKEDTDLRLPQQDQGDEPLFLLATFMILRAAVALRSLQENSQALMWQGIAFACFTRCIAGRGLLGADAAAVLLTGLREFLHVYGLRTALRQLSPGCS</sequence>
<proteinExistence type="predicted"/>
<dbReference type="OrthoDB" id="428405at2759"/>
<dbReference type="Proteomes" id="UP000186817">
    <property type="component" value="Unassembled WGS sequence"/>
</dbReference>
<accession>A0A1Q9CID6</accession>
<comment type="caution">
    <text evidence="1">The sequence shown here is derived from an EMBL/GenBank/DDBJ whole genome shotgun (WGS) entry which is preliminary data.</text>
</comment>
<reference evidence="1 2" key="1">
    <citation type="submission" date="2016-02" db="EMBL/GenBank/DDBJ databases">
        <title>Genome analysis of coral dinoflagellate symbionts highlights evolutionary adaptations to a symbiotic lifestyle.</title>
        <authorList>
            <person name="Aranda M."/>
            <person name="Li Y."/>
            <person name="Liew Y.J."/>
            <person name="Baumgarten S."/>
            <person name="Simakov O."/>
            <person name="Wilson M."/>
            <person name="Piel J."/>
            <person name="Ashoor H."/>
            <person name="Bougouffa S."/>
            <person name="Bajic V.B."/>
            <person name="Ryu T."/>
            <person name="Ravasi T."/>
            <person name="Bayer T."/>
            <person name="Micklem G."/>
            <person name="Kim H."/>
            <person name="Bhak J."/>
            <person name="Lajeunesse T.C."/>
            <person name="Voolstra C.R."/>
        </authorList>
    </citation>
    <scope>NUCLEOTIDE SEQUENCE [LARGE SCALE GENOMIC DNA]</scope>
    <source>
        <strain evidence="1 2">CCMP2467</strain>
    </source>
</reference>
<dbReference type="AlphaFoldDB" id="A0A1Q9CID6"/>